<dbReference type="OrthoDB" id="10261470at2759"/>
<dbReference type="Pfam" id="PF23953">
    <property type="entry name" value="TPR_COPA_B"/>
    <property type="match status" value="1"/>
</dbReference>
<keyword evidence="10" id="KW-0472">Membrane</keyword>
<evidence type="ECO:0000256" key="1">
    <source>
        <dbReference type="ARBA" id="ARBA00004255"/>
    </source>
</evidence>
<feature type="repeat" description="WD" evidence="11">
    <location>
        <begin position="55"/>
        <end position="89"/>
    </location>
</feature>
<keyword evidence="5 11" id="KW-0853">WD repeat</keyword>
<reference evidence="15 16" key="1">
    <citation type="submission" date="2015-12" db="EMBL/GenBank/DDBJ databases">
        <title>Draft genome of the nematode, Onchocerca flexuosa.</title>
        <authorList>
            <person name="Mitreva M."/>
        </authorList>
    </citation>
    <scope>NUCLEOTIDE SEQUENCE [LARGE SCALE GENOMIC DNA]</scope>
    <source>
        <strain evidence="15">Red Deer</strain>
    </source>
</reference>
<dbReference type="PRINTS" id="PR00320">
    <property type="entry name" value="GPROTEINBRPT"/>
</dbReference>
<dbReference type="Gene3D" id="2.130.10.10">
    <property type="entry name" value="YVTN repeat-like/Quinoprotein amine dehydrogenase"/>
    <property type="match status" value="1"/>
</dbReference>
<keyword evidence="3" id="KW-0813">Transport</keyword>
<dbReference type="GO" id="GO:0006886">
    <property type="term" value="P:intracellular protein transport"/>
    <property type="evidence" value="ECO:0007669"/>
    <property type="project" value="InterPro"/>
</dbReference>
<feature type="non-terminal residue" evidence="15">
    <location>
        <position position="1"/>
    </location>
</feature>
<dbReference type="Pfam" id="PF00400">
    <property type="entry name" value="WD40"/>
    <property type="match status" value="3"/>
</dbReference>
<dbReference type="Proteomes" id="UP000242913">
    <property type="component" value="Unassembled WGS sequence"/>
</dbReference>
<dbReference type="PROSITE" id="PS00678">
    <property type="entry name" value="WD_REPEATS_1"/>
    <property type="match status" value="1"/>
</dbReference>
<dbReference type="GO" id="GO:0000139">
    <property type="term" value="C:Golgi membrane"/>
    <property type="evidence" value="ECO:0007669"/>
    <property type="project" value="UniProtKB-SubCell"/>
</dbReference>
<evidence type="ECO:0000256" key="4">
    <source>
        <dbReference type="ARBA" id="ARBA00022490"/>
    </source>
</evidence>
<organism evidence="15 16">
    <name type="scientific">Onchocerca flexuosa</name>
    <dbReference type="NCBI Taxonomy" id="387005"/>
    <lineage>
        <taxon>Eukaryota</taxon>
        <taxon>Metazoa</taxon>
        <taxon>Ecdysozoa</taxon>
        <taxon>Nematoda</taxon>
        <taxon>Chromadorea</taxon>
        <taxon>Rhabditida</taxon>
        <taxon>Spirurina</taxon>
        <taxon>Spiruromorpha</taxon>
        <taxon>Filarioidea</taxon>
        <taxon>Onchocercidae</taxon>
        <taxon>Onchocerca</taxon>
    </lineage>
</organism>
<keyword evidence="16" id="KW-1185">Reference proteome</keyword>
<evidence type="ECO:0000256" key="10">
    <source>
        <dbReference type="ARBA" id="ARBA00023136"/>
    </source>
</evidence>
<keyword evidence="9" id="KW-0333">Golgi apparatus</keyword>
<sequence length="663" mass="75311">VWNYKQRRCIFTLLGHLDYIRTTFFHSNYPWIISASDDQTVRIWNWQSRHSIAILTGHNHYVMCAQFHPTEDLVASASLDQTVRIWDISGLRKKSVSPGTGTDISRVRSISGVASSDLFGQPDVVVKHVLEGHDRGVNWVSFHPTMPLLVSGADDRQVKLWRYNESKAWEVKYVIWSKNLEYAALLSKHTLTLVSRKLQILCTVQESTRLKSGAWEDEGVFLYTTSNHIKYALAVGDHGIIRTLDVPVYMLAVRGEVLYCLNREAAPVEVPIDPTEYRFKLALINRRYDEVLNMVRSANLVGQSIIAYLQKKGYPEVALHFVKDEKTRFGLALECGNLEVALESAKVLDDKAVWQALGEAALMQGNHQIVEMAYQRTKDFEKLSFLYLITGNMEKLQKMMKIAQIRKKYYAINGYHFRSRAAYEGLPSAGPNFVYRLRNWQDGGGRSGLPAVSLHLGDLAARLQTCYQLTTGGKFSEAVEKLRQLLLSVPLLVVDSKQEMTEAQQLIDICREYLVGLLMEIARKELPKVVENAKRNAEMAAYFTHCQLQPIHQILTLRTAVNLFFKLKQMKTCASFCKRLLELGKSESRSCCTNTEEYDEHNPFVICSRKFKPLYRGKPQVKCPFCGASYSPDITGEICDICQVAEIGRDAIGLKISTVQSVR</sequence>
<dbReference type="SMART" id="SM00320">
    <property type="entry name" value="WD40"/>
    <property type="match status" value="3"/>
</dbReference>
<dbReference type="InterPro" id="IPR015943">
    <property type="entry name" value="WD40/YVTN_repeat-like_dom_sf"/>
</dbReference>
<evidence type="ECO:0000313" key="15">
    <source>
        <dbReference type="EMBL" id="OZC05874.1"/>
    </source>
</evidence>
<dbReference type="PROSITE" id="PS50082">
    <property type="entry name" value="WD_REPEATS_2"/>
    <property type="match status" value="3"/>
</dbReference>
<dbReference type="Pfam" id="PF06957">
    <property type="entry name" value="COPI_C"/>
    <property type="match status" value="1"/>
</dbReference>
<feature type="domain" description="COPA/B TPR" evidence="14">
    <location>
        <begin position="303"/>
        <end position="408"/>
    </location>
</feature>
<dbReference type="InterPro" id="IPR010714">
    <property type="entry name" value="Coatomer_asu_C"/>
</dbReference>
<evidence type="ECO:0000256" key="7">
    <source>
        <dbReference type="ARBA" id="ARBA00022892"/>
    </source>
</evidence>
<dbReference type="GO" id="GO:0006888">
    <property type="term" value="P:endoplasmic reticulum to Golgi vesicle-mediated transport"/>
    <property type="evidence" value="ECO:0007669"/>
    <property type="project" value="TreeGrafter"/>
</dbReference>
<dbReference type="GO" id="GO:0006891">
    <property type="term" value="P:intra-Golgi vesicle-mediated transport"/>
    <property type="evidence" value="ECO:0007669"/>
    <property type="project" value="TreeGrafter"/>
</dbReference>
<dbReference type="InterPro" id="IPR019775">
    <property type="entry name" value="WD40_repeat_CS"/>
</dbReference>
<accession>A0A238BLE3</accession>
<feature type="repeat" description="WD" evidence="11">
    <location>
        <begin position="130"/>
        <end position="171"/>
    </location>
</feature>
<dbReference type="PANTHER" id="PTHR19876:SF1">
    <property type="entry name" value="COATOMER SUBUNIT ALPHA"/>
    <property type="match status" value="1"/>
</dbReference>
<dbReference type="InterPro" id="IPR050844">
    <property type="entry name" value="Coatomer_complex_subunit"/>
</dbReference>
<dbReference type="InterPro" id="IPR020472">
    <property type="entry name" value="WD40_PAC1"/>
</dbReference>
<evidence type="ECO:0000259" key="13">
    <source>
        <dbReference type="Pfam" id="PF06957"/>
    </source>
</evidence>
<evidence type="ECO:0000256" key="3">
    <source>
        <dbReference type="ARBA" id="ARBA00022448"/>
    </source>
</evidence>
<dbReference type="Pfam" id="PF04053">
    <property type="entry name" value="B-prop_COPA_B_2nd"/>
    <property type="match status" value="1"/>
</dbReference>
<name>A0A238BLE3_9BILA</name>
<comment type="subcellular location">
    <subcellularLocation>
        <location evidence="2">Cytoplasmic vesicle</location>
        <location evidence="2">COPI-coated vesicle membrane</location>
        <topology evidence="2">Peripheral membrane protein</topology>
        <orientation evidence="2">Cytoplasmic side</orientation>
    </subcellularLocation>
    <subcellularLocation>
        <location evidence="1">Golgi apparatus membrane</location>
        <topology evidence="1">Peripheral membrane protein</topology>
        <orientation evidence="1">Cytoplasmic side</orientation>
    </subcellularLocation>
</comment>
<keyword evidence="8" id="KW-0653">Protein transport</keyword>
<evidence type="ECO:0000256" key="5">
    <source>
        <dbReference type="ARBA" id="ARBA00022574"/>
    </source>
</evidence>
<proteinExistence type="predicted"/>
<dbReference type="InterPro" id="IPR056176">
    <property type="entry name" value="TPR_COPA_B"/>
</dbReference>
<dbReference type="InterPro" id="IPR036322">
    <property type="entry name" value="WD40_repeat_dom_sf"/>
</dbReference>
<keyword evidence="6" id="KW-0677">Repeat</keyword>
<dbReference type="InterPro" id="IPR001680">
    <property type="entry name" value="WD40_rpt"/>
</dbReference>
<dbReference type="FunFam" id="1.25.40.470:FF:000002">
    <property type="entry name" value="Coatomer subunit alpha"/>
    <property type="match status" value="1"/>
</dbReference>
<evidence type="ECO:0000256" key="6">
    <source>
        <dbReference type="ARBA" id="ARBA00022737"/>
    </source>
</evidence>
<dbReference type="SUPFAM" id="SSF50978">
    <property type="entry name" value="WD40 repeat-like"/>
    <property type="match status" value="1"/>
</dbReference>
<evidence type="ECO:0000259" key="12">
    <source>
        <dbReference type="Pfam" id="PF04053"/>
    </source>
</evidence>
<dbReference type="PANTHER" id="PTHR19876">
    <property type="entry name" value="COATOMER"/>
    <property type="match status" value="1"/>
</dbReference>
<evidence type="ECO:0000256" key="9">
    <source>
        <dbReference type="ARBA" id="ARBA00023034"/>
    </source>
</evidence>
<dbReference type="CDD" id="cd22948">
    <property type="entry name" value="Coatomer_WDAD_alpha"/>
    <property type="match status" value="1"/>
</dbReference>
<dbReference type="GO" id="GO:0030126">
    <property type="term" value="C:COPI vesicle coat"/>
    <property type="evidence" value="ECO:0007669"/>
    <property type="project" value="InterPro"/>
</dbReference>
<dbReference type="GO" id="GO:0005198">
    <property type="term" value="F:structural molecule activity"/>
    <property type="evidence" value="ECO:0007669"/>
    <property type="project" value="InterPro"/>
</dbReference>
<keyword evidence="4" id="KW-0963">Cytoplasm</keyword>
<dbReference type="InterPro" id="IPR047312">
    <property type="entry name" value="Coatomer_alpha_WD-assoc_reg"/>
</dbReference>
<dbReference type="InterPro" id="IPR006692">
    <property type="entry name" value="Beta-prop_COPA/B_2nd"/>
</dbReference>
<evidence type="ECO:0000256" key="8">
    <source>
        <dbReference type="ARBA" id="ARBA00022927"/>
    </source>
</evidence>
<dbReference type="GO" id="GO:0006890">
    <property type="term" value="P:retrograde vesicle-mediated transport, Golgi to endoplasmic reticulum"/>
    <property type="evidence" value="ECO:0007669"/>
    <property type="project" value="TreeGrafter"/>
</dbReference>
<dbReference type="EMBL" id="KZ270360">
    <property type="protein sequence ID" value="OZC05874.1"/>
    <property type="molecule type" value="Genomic_DNA"/>
</dbReference>
<keyword evidence="7" id="KW-0931">ER-Golgi transport</keyword>
<feature type="domain" description="COPA/B second beta-propeller" evidence="12">
    <location>
        <begin position="170"/>
        <end position="262"/>
    </location>
</feature>
<dbReference type="AlphaFoldDB" id="A0A238BLE3"/>
<evidence type="ECO:0000256" key="11">
    <source>
        <dbReference type="PROSITE-ProRule" id="PRU00221"/>
    </source>
</evidence>
<evidence type="ECO:0000259" key="14">
    <source>
        <dbReference type="Pfam" id="PF23953"/>
    </source>
</evidence>
<evidence type="ECO:0000256" key="2">
    <source>
        <dbReference type="ARBA" id="ARBA00004347"/>
    </source>
</evidence>
<feature type="domain" description="Coatomer alpha subunit C-terminal" evidence="13">
    <location>
        <begin position="415"/>
        <end position="660"/>
    </location>
</feature>
<evidence type="ECO:0000313" key="16">
    <source>
        <dbReference type="Proteomes" id="UP000242913"/>
    </source>
</evidence>
<protein>
    <submittedName>
        <fullName evidence="15">Uncharacterized protein</fullName>
    </submittedName>
</protein>
<dbReference type="Gene3D" id="1.25.40.470">
    <property type="match status" value="1"/>
</dbReference>
<dbReference type="PROSITE" id="PS50294">
    <property type="entry name" value="WD_REPEATS_REGION"/>
    <property type="match status" value="3"/>
</dbReference>
<gene>
    <name evidence="15" type="ORF">X798_07150</name>
</gene>
<feature type="repeat" description="WD" evidence="11">
    <location>
        <begin position="13"/>
        <end position="54"/>
    </location>
</feature>